<organism evidence="2 3">
    <name type="scientific">Candidatus Saccharimonas aalborgensis</name>
    <dbReference type="NCBI Taxonomy" id="1332188"/>
    <lineage>
        <taxon>Bacteria</taxon>
        <taxon>Candidatus Saccharimonadota</taxon>
        <taxon>Candidatus Saccharimonadia</taxon>
        <taxon>Candidatus Saccharimonadales</taxon>
        <taxon>Candidatus Saccharimonadaceae</taxon>
        <taxon>Candidatus Saccharimonas</taxon>
    </lineage>
</organism>
<evidence type="ECO:0000313" key="2">
    <source>
        <dbReference type="EMBL" id="AGL62491.1"/>
    </source>
</evidence>
<dbReference type="Proteomes" id="UP000013893">
    <property type="component" value="Chromosome"/>
</dbReference>
<feature type="domain" description="TfoX N-terminal" evidence="1">
    <location>
        <begin position="21"/>
        <end position="91"/>
    </location>
</feature>
<dbReference type="RefSeq" id="WP_015641941.1">
    <property type="nucleotide sequence ID" value="NC_021219.1"/>
</dbReference>
<keyword evidence="3" id="KW-1185">Reference proteome</keyword>
<name>R4PZ17_9BACT</name>
<evidence type="ECO:0000259" key="1">
    <source>
        <dbReference type="Pfam" id="PF04993"/>
    </source>
</evidence>
<dbReference type="OrthoDB" id="214902at2"/>
<dbReference type="KEGG" id="saal:L336_0789"/>
<dbReference type="STRING" id="1332188.L336_0789"/>
<dbReference type="EMBL" id="CP005957">
    <property type="protein sequence ID" value="AGL62491.1"/>
    <property type="molecule type" value="Genomic_DNA"/>
</dbReference>
<gene>
    <name evidence="2" type="ORF">L336_0789</name>
</gene>
<dbReference type="InterPro" id="IPR007076">
    <property type="entry name" value="TfoX_N"/>
</dbReference>
<dbReference type="AlphaFoldDB" id="R4PZ17"/>
<proteinExistence type="predicted"/>
<dbReference type="Pfam" id="PF04993">
    <property type="entry name" value="TfoX_N"/>
    <property type="match status" value="1"/>
</dbReference>
<dbReference type="HOGENOM" id="CLU_136016_4_1_0"/>
<dbReference type="Gene3D" id="3.30.1460.30">
    <property type="entry name" value="YgaC/TfoX-N like chaperone"/>
    <property type="match status" value="1"/>
</dbReference>
<dbReference type="SUPFAM" id="SSF159894">
    <property type="entry name" value="YgaC/TfoX-N like"/>
    <property type="match status" value="1"/>
</dbReference>
<protein>
    <recommendedName>
        <fullName evidence="1">TfoX N-terminal domain-containing protein</fullName>
    </recommendedName>
</protein>
<sequence length="111" mass="12676">MAYDLTLEVRINDEIAGWDVEVTKRKMFGGLGYFVNGNMAFGVKGDELIVKPAPEEAETLLHEPGIKPFEFGGRVMKTWCLAEPEVLDEDNLPRLLKMCREYVLTLPHKHR</sequence>
<evidence type="ECO:0000313" key="3">
    <source>
        <dbReference type="Proteomes" id="UP000013893"/>
    </source>
</evidence>
<reference evidence="2 3" key="1">
    <citation type="journal article" date="2013" name="Nat. Biotechnol.">
        <title>Genome sequences of rare, uncultured bacteria obtained by differential coverage binning of multiple metagenomes.</title>
        <authorList>
            <person name="Albertsen M."/>
            <person name="Hugenholtz P."/>
            <person name="Skarshewski A."/>
            <person name="Nielsen K.L."/>
            <person name="Tyson G.W."/>
            <person name="Nielsen P.H."/>
        </authorList>
    </citation>
    <scope>NUCLEOTIDE SEQUENCE [LARGE SCALE GENOMIC DNA]</scope>
    <source>
        <strain evidence="2">TM71</strain>
    </source>
</reference>
<accession>R4PZ17</accession>